<keyword evidence="6" id="KW-1185">Reference proteome</keyword>
<proteinExistence type="predicted"/>
<sequence length="890" mass="97477">MSTSDSGAPAQKRLRVSRACEQCRSKKIKCDGLQPTCSPCAGLSIQCSYGSSPKKRGLAPGSVSALEKSVKLLQRILGLLLVSVNSADKALIALIQQHATTLFEDSDDALRLTKAWKEGSVLEALEVLQANRVDGLKCQRQLSDGKADSRTEVNESYARFRVELSPEDNAEPNSSRNAKQTTRPITDTNAGAAQQADRESEVMQDTQSSDTGGGTENSGDGKSIRPNGRSSSFIGMPFIQQSPSDIATPNFGESFTSLQLPFSPANHSAVSSMSSPNPSYPPTSNVERTTVLPLLSRDKIPEICSIPSNSRLLLDIYFCYSHAWFPILDKYDLLRLLHSINSQNAGLASNSVHPGKKALLYALLALASTQNDSVIAQQSKGNASSPQQYFSSTSADLYVSAQKLLFDSKEYGLEHVQALLLLSVVSMSHMQLSTSWLLIGLAGRISSDIGLNAPDSTPFARRTWMGYLVLECLLSFWMERKPQVVDSDWGFSDISEDGWEEWDVWKGIPQIETAERGGGHEPAHIASVFNQLVKLSRIIRRIAIQPSHQLRQDPDLESQRKTLLQQLRTWARELPQAYTLNTATYTNPQQPIISSMPHTFNLHLLYLHALIRLHQPPILGYARLDDTSRTVRDAAVISTEVILETFKSHRPLGVAPCPFMHYVASVYHDPMVREGNDAPASRISKLYNTEFKTLRAADGFEPARALFRSTTVVHPAPSIKSAPSITNKPTPEAQFIPSPSIIGGSSDGGGMMQEFYSPANRPRQPPSMSLREEDLNASNIATFPMFPTQPAVSPDTLDDEFGMFDLPWSHNGIPEFMQNLGYVGISPEAGIDMMNKPPSTTQDQTMMDRVGTPQHNIYAGRGLNTVLEQYLGDVLGAGNGNGSGGQQQGR</sequence>
<dbReference type="STRING" id="1076935.U4L3I5"/>
<dbReference type="PROSITE" id="PS50048">
    <property type="entry name" value="ZN2_CY6_FUNGAL_2"/>
    <property type="match status" value="1"/>
</dbReference>
<dbReference type="SMART" id="SM00066">
    <property type="entry name" value="GAL4"/>
    <property type="match status" value="1"/>
</dbReference>
<dbReference type="GO" id="GO:0000981">
    <property type="term" value="F:DNA-binding transcription factor activity, RNA polymerase II-specific"/>
    <property type="evidence" value="ECO:0007669"/>
    <property type="project" value="InterPro"/>
</dbReference>
<feature type="region of interest" description="Disordered" evidence="3">
    <location>
        <begin position="161"/>
        <end position="235"/>
    </location>
</feature>
<dbReference type="CDD" id="cd00067">
    <property type="entry name" value="GAL4"/>
    <property type="match status" value="1"/>
</dbReference>
<dbReference type="Gene3D" id="4.10.240.10">
    <property type="entry name" value="Zn(2)-C6 fungal-type DNA-binding domain"/>
    <property type="match status" value="1"/>
</dbReference>
<organism evidence="5 6">
    <name type="scientific">Pyronema omphalodes (strain CBS 100304)</name>
    <name type="common">Pyronema confluens</name>
    <dbReference type="NCBI Taxonomy" id="1076935"/>
    <lineage>
        <taxon>Eukaryota</taxon>
        <taxon>Fungi</taxon>
        <taxon>Dikarya</taxon>
        <taxon>Ascomycota</taxon>
        <taxon>Pezizomycotina</taxon>
        <taxon>Pezizomycetes</taxon>
        <taxon>Pezizales</taxon>
        <taxon>Pyronemataceae</taxon>
        <taxon>Pyronema</taxon>
    </lineage>
</organism>
<accession>U4L3I5</accession>
<evidence type="ECO:0000256" key="3">
    <source>
        <dbReference type="SAM" id="MobiDB-lite"/>
    </source>
</evidence>
<dbReference type="PROSITE" id="PS00463">
    <property type="entry name" value="ZN2_CY6_FUNGAL_1"/>
    <property type="match status" value="1"/>
</dbReference>
<dbReference type="SUPFAM" id="SSF57701">
    <property type="entry name" value="Zn2/Cys6 DNA-binding domain"/>
    <property type="match status" value="1"/>
</dbReference>
<dbReference type="InterPro" id="IPR007219">
    <property type="entry name" value="XnlR_reg_dom"/>
</dbReference>
<dbReference type="InterPro" id="IPR052783">
    <property type="entry name" value="Metabolic/Drug-Res_Regulator"/>
</dbReference>
<dbReference type="GO" id="GO:0045944">
    <property type="term" value="P:positive regulation of transcription by RNA polymerase II"/>
    <property type="evidence" value="ECO:0007669"/>
    <property type="project" value="TreeGrafter"/>
</dbReference>
<dbReference type="CDD" id="cd12148">
    <property type="entry name" value="fungal_TF_MHR"/>
    <property type="match status" value="1"/>
</dbReference>
<dbReference type="EMBL" id="HF935514">
    <property type="protein sequence ID" value="CCX10143.1"/>
    <property type="molecule type" value="Genomic_DNA"/>
</dbReference>
<dbReference type="Proteomes" id="UP000018144">
    <property type="component" value="Unassembled WGS sequence"/>
</dbReference>
<name>U4L3I5_PYROM</name>
<dbReference type="Pfam" id="PF00172">
    <property type="entry name" value="Zn_clus"/>
    <property type="match status" value="1"/>
</dbReference>
<evidence type="ECO:0000259" key="4">
    <source>
        <dbReference type="PROSITE" id="PS50048"/>
    </source>
</evidence>
<evidence type="ECO:0000313" key="5">
    <source>
        <dbReference type="EMBL" id="CCX10143.1"/>
    </source>
</evidence>
<dbReference type="InterPro" id="IPR001138">
    <property type="entry name" value="Zn2Cys6_DnaBD"/>
</dbReference>
<dbReference type="OrthoDB" id="3364175at2759"/>
<dbReference type="GO" id="GO:0003677">
    <property type="term" value="F:DNA binding"/>
    <property type="evidence" value="ECO:0007669"/>
    <property type="project" value="InterPro"/>
</dbReference>
<keyword evidence="2" id="KW-0539">Nucleus</keyword>
<reference evidence="5 6" key="1">
    <citation type="journal article" date="2013" name="PLoS Genet.">
        <title>The genome and development-dependent transcriptomes of Pyronema confluens: a window into fungal evolution.</title>
        <authorList>
            <person name="Traeger S."/>
            <person name="Altegoer F."/>
            <person name="Freitag M."/>
            <person name="Gabaldon T."/>
            <person name="Kempken F."/>
            <person name="Kumar A."/>
            <person name="Marcet-Houben M."/>
            <person name="Poggeler S."/>
            <person name="Stajich J.E."/>
            <person name="Nowrousian M."/>
        </authorList>
    </citation>
    <scope>NUCLEOTIDE SEQUENCE [LARGE SCALE GENOMIC DNA]</scope>
    <source>
        <strain evidence="6">CBS 100304</strain>
        <tissue evidence="5">Vegetative mycelium</tissue>
    </source>
</reference>
<dbReference type="InterPro" id="IPR036864">
    <property type="entry name" value="Zn2-C6_fun-type_DNA-bd_sf"/>
</dbReference>
<dbReference type="GO" id="GO:0008270">
    <property type="term" value="F:zinc ion binding"/>
    <property type="evidence" value="ECO:0007669"/>
    <property type="project" value="InterPro"/>
</dbReference>
<feature type="domain" description="Zn(2)-C6 fungal-type" evidence="4">
    <location>
        <begin position="19"/>
        <end position="49"/>
    </location>
</feature>
<feature type="region of interest" description="Disordered" evidence="3">
    <location>
        <begin position="718"/>
        <end position="738"/>
    </location>
</feature>
<dbReference type="eggNOG" id="ENOG502S3FG">
    <property type="taxonomic scope" value="Eukaryota"/>
</dbReference>
<evidence type="ECO:0000256" key="1">
    <source>
        <dbReference type="ARBA" id="ARBA00022723"/>
    </source>
</evidence>
<evidence type="ECO:0000256" key="2">
    <source>
        <dbReference type="ARBA" id="ARBA00023242"/>
    </source>
</evidence>
<dbReference type="GO" id="GO:0006351">
    <property type="term" value="P:DNA-templated transcription"/>
    <property type="evidence" value="ECO:0007669"/>
    <property type="project" value="InterPro"/>
</dbReference>
<dbReference type="OMA" id="CRPCTYK"/>
<dbReference type="PANTHER" id="PTHR47655">
    <property type="entry name" value="QUINIC ACID UTILIZATION ACTIVATOR"/>
    <property type="match status" value="1"/>
</dbReference>
<dbReference type="Pfam" id="PF04082">
    <property type="entry name" value="Fungal_trans"/>
    <property type="match status" value="1"/>
</dbReference>
<protein>
    <submittedName>
        <fullName evidence="5">Similar to Quinic acid utilization activator acc. no. P10563</fullName>
    </submittedName>
</protein>
<feature type="compositionally biased region" description="Polar residues" evidence="3">
    <location>
        <begin position="171"/>
        <end position="192"/>
    </location>
</feature>
<dbReference type="AlphaFoldDB" id="U4L3I5"/>
<keyword evidence="1" id="KW-0479">Metal-binding</keyword>
<gene>
    <name evidence="5" type="ORF">PCON_09736</name>
</gene>
<evidence type="ECO:0000313" key="6">
    <source>
        <dbReference type="Proteomes" id="UP000018144"/>
    </source>
</evidence>
<dbReference type="PANTHER" id="PTHR47655:SF2">
    <property type="entry name" value="QUINIC ACID UTILIZATION ACTIVATOR"/>
    <property type="match status" value="1"/>
</dbReference>